<name>A0ABD2GP92_PAGBO</name>
<sequence>MEDTTTIAALYLLWKSYKRSNKRRSVWVHNIIKRRTQFGEYHCLIKELRLDDCRFQRYFRMTCVQFDDLLARVGVRISRMDTNYRRSLSAAERYVNMSPVSNNDFLFHLNSTDQQQDVRGTSEGIPTLIGFRKNASCEFDARVEKIELSRLTRHRSIASIA</sequence>
<evidence type="ECO:0000313" key="2">
    <source>
        <dbReference type="Proteomes" id="UP001619887"/>
    </source>
</evidence>
<organism evidence="1 2">
    <name type="scientific">Pagothenia borchgrevinki</name>
    <name type="common">Bald rockcod</name>
    <name type="synonym">Trematomus borchgrevinki</name>
    <dbReference type="NCBI Taxonomy" id="8213"/>
    <lineage>
        <taxon>Eukaryota</taxon>
        <taxon>Metazoa</taxon>
        <taxon>Chordata</taxon>
        <taxon>Craniata</taxon>
        <taxon>Vertebrata</taxon>
        <taxon>Euteleostomi</taxon>
        <taxon>Actinopterygii</taxon>
        <taxon>Neopterygii</taxon>
        <taxon>Teleostei</taxon>
        <taxon>Neoteleostei</taxon>
        <taxon>Acanthomorphata</taxon>
        <taxon>Eupercaria</taxon>
        <taxon>Perciformes</taxon>
        <taxon>Notothenioidei</taxon>
        <taxon>Nototheniidae</taxon>
        <taxon>Pagothenia</taxon>
    </lineage>
</organism>
<reference evidence="1 2" key="1">
    <citation type="journal article" date="2022" name="G3 (Bethesda)">
        <title>Evaluating Illumina-, Nanopore-, and PacBio-based genome assembly strategies with the bald notothen, Trematomus borchgrevinki.</title>
        <authorList>
            <person name="Rayamajhi N."/>
            <person name="Cheng C.C."/>
            <person name="Catchen J.M."/>
        </authorList>
    </citation>
    <scope>NUCLEOTIDE SEQUENCE [LARGE SCALE GENOMIC DNA]</scope>
    <source>
        <strain evidence="1">AGRC-2024</strain>
    </source>
</reference>
<proteinExistence type="predicted"/>
<evidence type="ECO:0000313" key="1">
    <source>
        <dbReference type="EMBL" id="KAL3055972.1"/>
    </source>
</evidence>
<protein>
    <submittedName>
        <fullName evidence="1">Uncharacterized protein</fullName>
    </submittedName>
</protein>
<dbReference type="EMBL" id="JBIYXZ010002076">
    <property type="protein sequence ID" value="KAL3055972.1"/>
    <property type="molecule type" value="Genomic_DNA"/>
</dbReference>
<accession>A0ABD2GP92</accession>
<keyword evidence="2" id="KW-1185">Reference proteome</keyword>
<dbReference type="AlphaFoldDB" id="A0ABD2GP92"/>
<gene>
    <name evidence="1" type="ORF">OYC64_018639</name>
</gene>
<reference evidence="1 2" key="2">
    <citation type="journal article" date="2024" name="G3 (Bethesda)">
        <title>The genome of the cryopelagic Antarctic bald notothen, Trematomus borchgrevinki.</title>
        <authorList>
            <person name="Rayamajhi N."/>
            <person name="Rivera-Colon A.G."/>
            <person name="Minhas B.F."/>
            <person name="Cheng C.C."/>
            <person name="Catchen J.M."/>
        </authorList>
    </citation>
    <scope>NUCLEOTIDE SEQUENCE [LARGE SCALE GENOMIC DNA]</scope>
    <source>
        <strain evidence="1">AGRC-2024</strain>
    </source>
</reference>
<comment type="caution">
    <text evidence="1">The sequence shown here is derived from an EMBL/GenBank/DDBJ whole genome shotgun (WGS) entry which is preliminary data.</text>
</comment>
<dbReference type="Proteomes" id="UP001619887">
    <property type="component" value="Unassembled WGS sequence"/>
</dbReference>